<organism evidence="7 8">
    <name type="scientific">Ficus carica</name>
    <name type="common">Common fig</name>
    <dbReference type="NCBI Taxonomy" id="3494"/>
    <lineage>
        <taxon>Eukaryota</taxon>
        <taxon>Viridiplantae</taxon>
        <taxon>Streptophyta</taxon>
        <taxon>Embryophyta</taxon>
        <taxon>Tracheophyta</taxon>
        <taxon>Spermatophyta</taxon>
        <taxon>Magnoliopsida</taxon>
        <taxon>eudicotyledons</taxon>
        <taxon>Gunneridae</taxon>
        <taxon>Pentapetalae</taxon>
        <taxon>rosids</taxon>
        <taxon>fabids</taxon>
        <taxon>Rosales</taxon>
        <taxon>Moraceae</taxon>
        <taxon>Ficeae</taxon>
        <taxon>Ficus</taxon>
    </lineage>
</organism>
<proteinExistence type="predicted"/>
<dbReference type="GO" id="GO:0008270">
    <property type="term" value="F:zinc ion binding"/>
    <property type="evidence" value="ECO:0007669"/>
    <property type="project" value="UniProtKB-KW"/>
</dbReference>
<keyword evidence="8" id="KW-1185">Reference proteome</keyword>
<evidence type="ECO:0000256" key="4">
    <source>
        <dbReference type="ARBA" id="ARBA00022833"/>
    </source>
</evidence>
<dbReference type="PANTHER" id="PTHR32410">
    <property type="entry name" value="CYSTEINE/HISTIDINE-RICH C1 DOMAIN FAMILY PROTEIN"/>
    <property type="match status" value="1"/>
</dbReference>
<accession>A0AA88J103</accession>
<keyword evidence="5" id="KW-0175">Coiled coil</keyword>
<sequence>MDQIQHWSHEHPLFLRKNHKINDERCGMCDKEIVAPYNYYACDACKFYVHKSCAELPPHINHHPFHPSHPLSLHSHPFYYCDSCHQLFENALTFGCGECYFNMDVECALIPHITCEGREHIQHFLVEVDSKDNITYCFVCHSTDRSGGFYCCTKCKLLLHKSCAALPQKIRHPLHPNHSLLTLCVLCVKCVMKVKGTIRYEDHEHLLCLLEETYTKLAHCDGYDAYCKQPVTSTSTEIDHTRLSILRCSECDFWVHLLCGPLPSTIEYKYHIHPLTLVDSLVDDNSGEYYCDICESERDPRIRVYHCQECQFVAHVHCLISEGDLRDVKLKTVGADFWELPDQLQQFNKLTEEDQPKSSLTFRDLLNNLPQNELRWFRREDFEWETSSDEEENKGKQEVSESNTHQRLLDLGDESIDELLRFSSFTQKDFRNFTSALKRNFDDRKLKIKSSDLAMKIVDVEGYMVPFTLAPVLKILLHKYGDIFRNSNRSQEMKSIAFCFVCKVVKQMHSTMVLNITKDLLQDWYFYLEFASWRVKSDIDFLKAPLEKITRAFFGFQLRKLKVDVPRTINKKIAELQSKIAELQSKIAEQKRKLEACQKFKGTSRKPKFMNECLNEAAQLEWKYASGV</sequence>
<dbReference type="Gene3D" id="3.30.60.20">
    <property type="match status" value="1"/>
</dbReference>
<dbReference type="Proteomes" id="UP001187192">
    <property type="component" value="Unassembled WGS sequence"/>
</dbReference>
<comment type="caution">
    <text evidence="7">The sequence shown here is derived from an EMBL/GenBank/DDBJ whole genome shotgun (WGS) entry which is preliminary data.</text>
</comment>
<keyword evidence="2" id="KW-0677">Repeat</keyword>
<evidence type="ECO:0000256" key="1">
    <source>
        <dbReference type="ARBA" id="ARBA00022723"/>
    </source>
</evidence>
<name>A0AA88J103_FICCA</name>
<evidence type="ECO:0000256" key="2">
    <source>
        <dbReference type="ARBA" id="ARBA00022737"/>
    </source>
</evidence>
<dbReference type="InterPro" id="IPR001965">
    <property type="entry name" value="Znf_PHD"/>
</dbReference>
<dbReference type="AlphaFoldDB" id="A0AA88J103"/>
<evidence type="ECO:0000313" key="8">
    <source>
        <dbReference type="Proteomes" id="UP001187192"/>
    </source>
</evidence>
<protein>
    <recommendedName>
        <fullName evidence="6">Phorbol-ester/DAG-type domain-containing protein</fullName>
    </recommendedName>
</protein>
<evidence type="ECO:0000256" key="5">
    <source>
        <dbReference type="SAM" id="Coils"/>
    </source>
</evidence>
<dbReference type="EMBL" id="BTGU01000082">
    <property type="protein sequence ID" value="GMN58987.1"/>
    <property type="molecule type" value="Genomic_DNA"/>
</dbReference>
<keyword evidence="3" id="KW-0863">Zinc-finger</keyword>
<dbReference type="InterPro" id="IPR002219">
    <property type="entry name" value="PKC_DAG/PE"/>
</dbReference>
<dbReference type="SUPFAM" id="SSF161270">
    <property type="entry name" value="PspA lactotransferrin-binding region"/>
    <property type="match status" value="1"/>
</dbReference>
<dbReference type="InterPro" id="IPR046349">
    <property type="entry name" value="C1-like_sf"/>
</dbReference>
<reference evidence="7" key="1">
    <citation type="submission" date="2023-07" db="EMBL/GenBank/DDBJ databases">
        <title>draft genome sequence of fig (Ficus carica).</title>
        <authorList>
            <person name="Takahashi T."/>
            <person name="Nishimura K."/>
        </authorList>
    </citation>
    <scope>NUCLEOTIDE SEQUENCE</scope>
</reference>
<dbReference type="PROSITE" id="PS50081">
    <property type="entry name" value="ZF_DAG_PE_2"/>
    <property type="match status" value="1"/>
</dbReference>
<dbReference type="SMART" id="SM00249">
    <property type="entry name" value="PHD"/>
    <property type="match status" value="3"/>
</dbReference>
<keyword evidence="4" id="KW-0862">Zinc</keyword>
<dbReference type="Pfam" id="PF03107">
    <property type="entry name" value="C1_2"/>
    <property type="match status" value="2"/>
</dbReference>
<keyword evidence="1" id="KW-0479">Metal-binding</keyword>
<gene>
    <name evidence="7" type="ORF">TIFTF001_028077</name>
</gene>
<evidence type="ECO:0000259" key="6">
    <source>
        <dbReference type="PROSITE" id="PS50081"/>
    </source>
</evidence>
<evidence type="ECO:0000313" key="7">
    <source>
        <dbReference type="EMBL" id="GMN58987.1"/>
    </source>
</evidence>
<dbReference type="InterPro" id="IPR004146">
    <property type="entry name" value="DC1"/>
</dbReference>
<dbReference type="InterPro" id="IPR053192">
    <property type="entry name" value="Vacuole_Formation_Reg"/>
</dbReference>
<dbReference type="SUPFAM" id="SSF57889">
    <property type="entry name" value="Cysteine-rich domain"/>
    <property type="match status" value="3"/>
</dbReference>
<feature type="domain" description="Phorbol-ester/DAG-type" evidence="6">
    <location>
        <begin position="10"/>
        <end position="61"/>
    </location>
</feature>
<feature type="coiled-coil region" evidence="5">
    <location>
        <begin position="573"/>
        <end position="600"/>
    </location>
</feature>
<evidence type="ECO:0000256" key="3">
    <source>
        <dbReference type="ARBA" id="ARBA00022771"/>
    </source>
</evidence>
<dbReference type="PANTHER" id="PTHR32410:SF203">
    <property type="entry name" value="CYSTEINE_HISTIDINE-RICH C1 DOMAIN FAMILY PROTEIN"/>
    <property type="match status" value="1"/>
</dbReference>